<sequence>MAVIQRVIFMAFIAATLFHVTTAIAGEATYYTVYVPSACYGFQNQGTMIAAVNEPLWANGRNCGRSIRVRCTGRTNNGVLQPCRNGEITVRIVDRCPGCHANQIDLSQEAFSMIADTNAGRIRTEYNLV</sequence>
<dbReference type="Proteomes" id="UP001060085">
    <property type="component" value="Linkage Group LG02"/>
</dbReference>
<reference evidence="2" key="1">
    <citation type="journal article" date="2023" name="Nat. Plants">
        <title>Single-cell RNA sequencing provides a high-resolution roadmap for understanding the multicellular compartmentation of specialized metabolism.</title>
        <authorList>
            <person name="Sun S."/>
            <person name="Shen X."/>
            <person name="Li Y."/>
            <person name="Li Y."/>
            <person name="Wang S."/>
            <person name="Li R."/>
            <person name="Zhang H."/>
            <person name="Shen G."/>
            <person name="Guo B."/>
            <person name="Wei J."/>
            <person name="Xu J."/>
            <person name="St-Pierre B."/>
            <person name="Chen S."/>
            <person name="Sun C."/>
        </authorList>
    </citation>
    <scope>NUCLEOTIDE SEQUENCE [LARGE SCALE GENOMIC DNA]</scope>
</reference>
<evidence type="ECO:0000313" key="1">
    <source>
        <dbReference type="EMBL" id="KAI5675554.1"/>
    </source>
</evidence>
<keyword evidence="2" id="KW-1185">Reference proteome</keyword>
<dbReference type="EMBL" id="CM044702">
    <property type="protein sequence ID" value="KAI5675554.1"/>
    <property type="molecule type" value="Genomic_DNA"/>
</dbReference>
<comment type="caution">
    <text evidence="1">The sequence shown here is derived from an EMBL/GenBank/DDBJ whole genome shotgun (WGS) entry which is preliminary data.</text>
</comment>
<protein>
    <submittedName>
        <fullName evidence="1">Uncharacterized protein</fullName>
    </submittedName>
</protein>
<accession>A0ACC0BSI0</accession>
<evidence type="ECO:0000313" key="2">
    <source>
        <dbReference type="Proteomes" id="UP001060085"/>
    </source>
</evidence>
<proteinExistence type="predicted"/>
<organism evidence="1 2">
    <name type="scientific">Catharanthus roseus</name>
    <name type="common">Madagascar periwinkle</name>
    <name type="synonym">Vinca rosea</name>
    <dbReference type="NCBI Taxonomy" id="4058"/>
    <lineage>
        <taxon>Eukaryota</taxon>
        <taxon>Viridiplantae</taxon>
        <taxon>Streptophyta</taxon>
        <taxon>Embryophyta</taxon>
        <taxon>Tracheophyta</taxon>
        <taxon>Spermatophyta</taxon>
        <taxon>Magnoliopsida</taxon>
        <taxon>eudicotyledons</taxon>
        <taxon>Gunneridae</taxon>
        <taxon>Pentapetalae</taxon>
        <taxon>asterids</taxon>
        <taxon>lamiids</taxon>
        <taxon>Gentianales</taxon>
        <taxon>Apocynaceae</taxon>
        <taxon>Rauvolfioideae</taxon>
        <taxon>Vinceae</taxon>
        <taxon>Catharanthinae</taxon>
        <taxon>Catharanthus</taxon>
    </lineage>
</organism>
<name>A0ACC0BSI0_CATRO</name>
<gene>
    <name evidence="1" type="ORF">M9H77_06504</name>
</gene>